<comment type="similarity">
    <text evidence="1">Belongs to the CvfB family.</text>
</comment>
<evidence type="ECO:0000313" key="4">
    <source>
        <dbReference type="Proteomes" id="UP000244905"/>
    </source>
</evidence>
<dbReference type="InterPro" id="IPR012340">
    <property type="entry name" value="NA-bd_OB-fold"/>
</dbReference>
<proteinExistence type="inferred from homology"/>
<feature type="domain" description="S1 motif" evidence="2">
    <location>
        <begin position="69"/>
        <end position="131"/>
    </location>
</feature>
<evidence type="ECO:0000259" key="2">
    <source>
        <dbReference type="SMART" id="SM00316"/>
    </source>
</evidence>
<gene>
    <name evidence="3" type="ORF">C5O23_00690</name>
</gene>
<dbReference type="InterPro" id="IPR036388">
    <property type="entry name" value="WH-like_DNA-bd_sf"/>
</dbReference>
<comment type="caution">
    <text evidence="3">The sequence shown here is derived from an EMBL/GenBank/DDBJ whole genome shotgun (WGS) entry which is preliminary data.</text>
</comment>
<dbReference type="InterPro" id="IPR039566">
    <property type="entry name" value="CvfB_S1_st"/>
</dbReference>
<evidence type="ECO:0000313" key="3">
    <source>
        <dbReference type="EMBL" id="PWB04468.1"/>
    </source>
</evidence>
<reference evidence="4" key="1">
    <citation type="submission" date="2018-02" db="EMBL/GenBank/DDBJ databases">
        <authorList>
            <person name="Clavel T."/>
            <person name="Strowig T."/>
        </authorList>
    </citation>
    <scope>NUCLEOTIDE SEQUENCE [LARGE SCALE GENOMIC DNA]</scope>
    <source>
        <strain evidence="4">DSM 103720</strain>
    </source>
</reference>
<dbReference type="InterPro" id="IPR014464">
    <property type="entry name" value="CvfB_fam"/>
</dbReference>
<dbReference type="InterPro" id="IPR003029">
    <property type="entry name" value="S1_domain"/>
</dbReference>
<dbReference type="PANTHER" id="PTHR37296:SF1">
    <property type="entry name" value="CONSERVED VIRULENCE FACTOR B"/>
    <property type="match status" value="1"/>
</dbReference>
<dbReference type="PANTHER" id="PTHR37296">
    <property type="entry name" value="CONSERVED VIRULENCE FACTOR B"/>
    <property type="match status" value="1"/>
</dbReference>
<feature type="domain" description="S1 motif" evidence="2">
    <location>
        <begin position="144"/>
        <end position="206"/>
    </location>
</feature>
<dbReference type="Gene3D" id="1.10.10.10">
    <property type="entry name" value="Winged helix-like DNA-binding domain superfamily/Winged helix DNA-binding domain"/>
    <property type="match status" value="1"/>
</dbReference>
<dbReference type="Gene3D" id="2.40.50.140">
    <property type="entry name" value="Nucleic acid-binding proteins"/>
    <property type="match status" value="2"/>
</dbReference>
<dbReference type="GO" id="GO:0003676">
    <property type="term" value="F:nucleic acid binding"/>
    <property type="evidence" value="ECO:0007669"/>
    <property type="project" value="InterPro"/>
</dbReference>
<sequence length="279" mass="31246">MLKIGKYNTLRVARNVDFGAYLQDADGNEVLLPSRYIVNPLQPGDDIEVFVYKDSEGRPICTTEHPFAQVGEFAYLQVNDVNQTGAFLDWGIMKDLLVPFREQTVKLSRGMVVLVYVYLDDATKRVVASAKIDKFLGNTYPRYKLGGRVKALVYKRTDLGYKAIVDDLFHGMIYENELFAPLEIGEAITAYVKQVRDDGKIDLVLSGGNDGRVDALMERILGRLANEPDGFLPISDSAAPETVRATFQCSKKDFKKAIGHLYRERRIVIADGGIRLVKA</sequence>
<feature type="domain" description="S1 motif" evidence="2">
    <location>
        <begin position="3"/>
        <end position="64"/>
    </location>
</feature>
<dbReference type="EMBL" id="PUEC01000001">
    <property type="protein sequence ID" value="PWB04468.1"/>
    <property type="molecule type" value="Genomic_DNA"/>
</dbReference>
<protein>
    <submittedName>
        <fullName evidence="3">GntR family transcriptional regulator</fullName>
    </submittedName>
</protein>
<accession>A0A2V1IN99</accession>
<dbReference type="SMART" id="SM00316">
    <property type="entry name" value="S1"/>
    <property type="match status" value="3"/>
</dbReference>
<name>A0A2V1IN99_9BACT</name>
<dbReference type="SUPFAM" id="SSF50249">
    <property type="entry name" value="Nucleic acid-binding proteins"/>
    <property type="match status" value="1"/>
</dbReference>
<dbReference type="InterPro" id="IPR040764">
    <property type="entry name" value="CvfB_WH"/>
</dbReference>
<dbReference type="AlphaFoldDB" id="A0A2V1IN99"/>
<dbReference type="Proteomes" id="UP000244905">
    <property type="component" value="Unassembled WGS sequence"/>
</dbReference>
<dbReference type="PIRSF" id="PIRSF012524">
    <property type="entry name" value="YitL_S1"/>
    <property type="match status" value="1"/>
</dbReference>
<dbReference type="GeneID" id="82524865"/>
<evidence type="ECO:0000256" key="1">
    <source>
        <dbReference type="PIRNR" id="PIRNR012524"/>
    </source>
</evidence>
<dbReference type="RefSeq" id="WP_107031024.1">
    <property type="nucleotide sequence ID" value="NZ_CAJSYL010000003.1"/>
</dbReference>
<organism evidence="3 4">
    <name type="scientific">Duncaniella muris</name>
    <dbReference type="NCBI Taxonomy" id="2094150"/>
    <lineage>
        <taxon>Bacteria</taxon>
        <taxon>Pseudomonadati</taxon>
        <taxon>Bacteroidota</taxon>
        <taxon>Bacteroidia</taxon>
        <taxon>Bacteroidales</taxon>
        <taxon>Muribaculaceae</taxon>
        <taxon>Duncaniella</taxon>
    </lineage>
</organism>
<keyword evidence="4" id="KW-1185">Reference proteome</keyword>
<dbReference type="Pfam" id="PF13509">
    <property type="entry name" value="S1_2"/>
    <property type="match status" value="2"/>
</dbReference>
<dbReference type="Pfam" id="PF17783">
    <property type="entry name" value="WHD_CvfB"/>
    <property type="match status" value="1"/>
</dbReference>